<feature type="domain" description="Sec16 central conserved" evidence="9">
    <location>
        <begin position="533"/>
        <end position="650"/>
    </location>
</feature>
<proteinExistence type="inferred from homology"/>
<dbReference type="OrthoDB" id="8918678at2759"/>
<feature type="region of interest" description="Disordered" evidence="7">
    <location>
        <begin position="50"/>
        <end position="84"/>
    </location>
</feature>
<keyword evidence="4 6" id="KW-0256">Endoplasmic reticulum</keyword>
<reference evidence="10 11" key="1">
    <citation type="journal article" date="2017" name="Nature">
        <title>The Apostasia genome and the evolution of orchids.</title>
        <authorList>
            <person name="Zhang G.Q."/>
            <person name="Liu K.W."/>
            <person name="Li Z."/>
            <person name="Lohaus R."/>
            <person name="Hsiao Y.Y."/>
            <person name="Niu S.C."/>
            <person name="Wang J.Y."/>
            <person name="Lin Y.C."/>
            <person name="Xu Q."/>
            <person name="Chen L.J."/>
            <person name="Yoshida K."/>
            <person name="Fujiwara S."/>
            <person name="Wang Z.W."/>
            <person name="Zhang Y.Q."/>
            <person name="Mitsuda N."/>
            <person name="Wang M."/>
            <person name="Liu G.H."/>
            <person name="Pecoraro L."/>
            <person name="Huang H.X."/>
            <person name="Xiao X.J."/>
            <person name="Lin M."/>
            <person name="Wu X.Y."/>
            <person name="Wu W.L."/>
            <person name="Chen Y.Y."/>
            <person name="Chang S.B."/>
            <person name="Sakamoto S."/>
            <person name="Ohme-Takagi M."/>
            <person name="Yagi M."/>
            <person name="Zeng S.J."/>
            <person name="Shen C.Y."/>
            <person name="Yeh C.M."/>
            <person name="Luo Y.B."/>
            <person name="Tsai W.C."/>
            <person name="Van de Peer Y."/>
            <person name="Liu Z.J."/>
        </authorList>
    </citation>
    <scope>NUCLEOTIDE SEQUENCE [LARGE SCALE GENOMIC DNA]</scope>
    <source>
        <strain evidence="11">cv. Shenzhen</strain>
        <tissue evidence="10">Stem</tissue>
    </source>
</reference>
<evidence type="ECO:0000256" key="2">
    <source>
        <dbReference type="ARBA" id="ARBA00005927"/>
    </source>
</evidence>
<dbReference type="InterPro" id="IPR024298">
    <property type="entry name" value="Sec16_Sec23-bd"/>
</dbReference>
<feature type="region of interest" description="Disordered" evidence="7">
    <location>
        <begin position="1058"/>
        <end position="1091"/>
    </location>
</feature>
<dbReference type="Pfam" id="PF12931">
    <property type="entry name" value="TPR_Sec16"/>
    <property type="match status" value="1"/>
</dbReference>
<feature type="compositionally biased region" description="Basic and acidic residues" evidence="7">
    <location>
        <begin position="1061"/>
        <end position="1072"/>
    </location>
</feature>
<dbReference type="STRING" id="1088818.A0A2I0AZX9"/>
<evidence type="ECO:0000256" key="4">
    <source>
        <dbReference type="ARBA" id="ARBA00022824"/>
    </source>
</evidence>
<keyword evidence="6" id="KW-0653">Protein transport</keyword>
<keyword evidence="11" id="KW-1185">Reference proteome</keyword>
<feature type="region of interest" description="Disordered" evidence="7">
    <location>
        <begin position="198"/>
        <end position="218"/>
    </location>
</feature>
<dbReference type="GO" id="GO:0000139">
    <property type="term" value="C:Golgi membrane"/>
    <property type="evidence" value="ECO:0007669"/>
    <property type="project" value="UniProtKB-SubCell"/>
</dbReference>
<feature type="compositionally biased region" description="Polar residues" evidence="7">
    <location>
        <begin position="1077"/>
        <end position="1091"/>
    </location>
</feature>
<evidence type="ECO:0000256" key="1">
    <source>
        <dbReference type="ARBA" id="ARBA00004240"/>
    </source>
</evidence>
<dbReference type="GO" id="GO:0015031">
    <property type="term" value="P:protein transport"/>
    <property type="evidence" value="ECO:0007669"/>
    <property type="project" value="UniProtKB-KW"/>
</dbReference>
<evidence type="ECO:0000259" key="8">
    <source>
        <dbReference type="Pfam" id="PF12931"/>
    </source>
</evidence>
<organism evidence="10 11">
    <name type="scientific">Apostasia shenzhenica</name>
    <dbReference type="NCBI Taxonomy" id="1088818"/>
    <lineage>
        <taxon>Eukaryota</taxon>
        <taxon>Viridiplantae</taxon>
        <taxon>Streptophyta</taxon>
        <taxon>Embryophyta</taxon>
        <taxon>Tracheophyta</taxon>
        <taxon>Spermatophyta</taxon>
        <taxon>Magnoliopsida</taxon>
        <taxon>Liliopsida</taxon>
        <taxon>Asparagales</taxon>
        <taxon>Orchidaceae</taxon>
        <taxon>Apostasioideae</taxon>
        <taxon>Apostasia</taxon>
    </lineage>
</organism>
<keyword evidence="6" id="KW-0472">Membrane</keyword>
<dbReference type="GO" id="GO:0070973">
    <property type="term" value="P:protein localization to endoplasmic reticulum exit site"/>
    <property type="evidence" value="ECO:0007669"/>
    <property type="project" value="TreeGrafter"/>
</dbReference>
<dbReference type="Pfam" id="PF12932">
    <property type="entry name" value="Sec16"/>
    <property type="match status" value="1"/>
</dbReference>
<gene>
    <name evidence="10" type="ORF">AXF42_Ash005985</name>
</gene>
<accession>A0A2I0AZX9</accession>
<comment type="subcellular location">
    <subcellularLocation>
        <location evidence="1">Endoplasmic reticulum</location>
    </subcellularLocation>
    <subcellularLocation>
        <location evidence="6">Golgi apparatus membrane</location>
    </subcellularLocation>
</comment>
<keyword evidence="5 6" id="KW-0931">ER-Golgi transport</keyword>
<evidence type="ECO:0000256" key="7">
    <source>
        <dbReference type="SAM" id="MobiDB-lite"/>
    </source>
</evidence>
<dbReference type="GO" id="GO:0007030">
    <property type="term" value="P:Golgi organization"/>
    <property type="evidence" value="ECO:0007669"/>
    <property type="project" value="TreeGrafter"/>
</dbReference>
<evidence type="ECO:0000259" key="9">
    <source>
        <dbReference type="Pfam" id="PF12932"/>
    </source>
</evidence>
<dbReference type="PANTHER" id="PTHR13402">
    <property type="entry name" value="RGPR-RELATED"/>
    <property type="match status" value="1"/>
</dbReference>
<dbReference type="GO" id="GO:0070971">
    <property type="term" value="C:endoplasmic reticulum exit site"/>
    <property type="evidence" value="ECO:0007669"/>
    <property type="project" value="TreeGrafter"/>
</dbReference>
<name>A0A2I0AZX9_9ASPA</name>
<keyword evidence="3 6" id="KW-0813">Transport</keyword>
<dbReference type="EMBL" id="KZ451932">
    <property type="protein sequence ID" value="PKA61089.1"/>
    <property type="molecule type" value="Genomic_DNA"/>
</dbReference>
<evidence type="ECO:0000313" key="10">
    <source>
        <dbReference type="EMBL" id="PKA61089.1"/>
    </source>
</evidence>
<sequence>MASPAPFQLEDQTDEDFFDRLVEDDFGVTGSIEGSARKDWPLSITVSKKAEERTAVEDSEDSGFAAEEDELENRTTQASPAPSEEAVITSGSTLVESSDPFVVSGTAEYVVSEEKSDFGPEVKIGEPLEIKSGVGSLDSLFGRTGESMNAGVKEVQWSTFSVDSLSFSSGGLEPFSDFLTENLDVSANKANVNVNINQTASDQDVNQSSSNPGYEQTTNIDNSTYWENLYPGWKFDATTGQWYQIVGHDATTNSQNNYYASSDHTQETFQDDEQGHATGLVLKNTQVAYSQQYSSTMIEAAADDCSSTTLSSWNQNSQEGNVYPPNMVFDPQYPGWYYDTNTQQWYTLDSYTQSIQQTDIIKRQERKGTNYCNGFIGEQSLSFYSQDQVQSLDVLTNSFAQQSIQHPDAHDYSKSSFSGDQQTTNFSAANKVHEMNCSSQQVGFSSWDTTSSCGYIKDKSSSGFQNFIPAEGMLQFSQSKAEQNLQSSFSQSFYADQKLNNYHEHQLYATNTSYPHFSYANNDGRSSAGRPPHALVSFGFGGKLVIMKVSDISGMRMNYHNQESTTAAISILNLMEVVKDEAHTVGDYFHSLCRQSFPGPLVGGSASVKDVYKWINERITDCESPVMDHKKGELLKLLLSLLKISCQHYGKLRSPFGSDTLSEEGDAPESAVTKLFAGAGANGSHAGEINSFSHCMHSIPSEGQIQATAVEMQHLLVSGKRKEALHVAQVGQLWGPALVLATQLGDKFYIDTVKQMAQRLFLCGSPLRTLCLLIAGQPADIFSVESSYSSFSGTTKGNELPALIQSSCMLGDWQKNLAIIIANRTKDDELVVTHLGDCLWKERVEVTAAHTCYLVAETNFEPYSDSARLCLLGADHWKYPRTYACPDAIQRTELYEYSKVLGNSQFVLLPFQPYKLIYASMLAEVGKISDSLRYCQAAMKLLRNSGRTPEVEMWKALLASLEERLRSHMQGGYSENFAPTKLVGKLFTSIDHSIHRMMGTQSPLPPMPENSASGKESHIVAPKVLNSQSTMAMSSLMPSPSVDGMSEWTGEGGRKGFHGRSISEPDFGRTPKLDLPNGSSAIDAQNKTSPSRIGILGSQFLQKTMGWVSRTRSDRQAKLGERNKFYYDEKLKRWIEEGVEAPAEEAVLLPPPKTASFQNGAADFNISNAMMSHNPIANGGSESKSPNLTVKNSGIPPMAPISNQFSAHGKMGVRSRYVDTFNKDSGSLQSSFQSPSAPVITPPAAKFFVPMVPSPSNEQAVIASGGIKEPGANGDSCTSMGSQPFFSSLQQFPRMDTIEPYQNTNGFLPYSRAASWNGSFDASNATMTEVKPQQNGFASPSSLNPSNQVIMRLNSSPELLNAFNDDLHEVDFR</sequence>
<dbReference type="GO" id="GO:0016192">
    <property type="term" value="P:vesicle-mediated transport"/>
    <property type="evidence" value="ECO:0007669"/>
    <property type="project" value="UniProtKB-KW"/>
</dbReference>
<evidence type="ECO:0000256" key="3">
    <source>
        <dbReference type="ARBA" id="ARBA00022448"/>
    </source>
</evidence>
<dbReference type="GO" id="GO:0012507">
    <property type="term" value="C:ER to Golgi transport vesicle membrane"/>
    <property type="evidence" value="ECO:0007669"/>
    <property type="project" value="TreeGrafter"/>
</dbReference>
<evidence type="ECO:0000256" key="5">
    <source>
        <dbReference type="ARBA" id="ARBA00022892"/>
    </source>
</evidence>
<feature type="compositionally biased region" description="Acidic residues" evidence="7">
    <location>
        <begin position="57"/>
        <end position="71"/>
    </location>
</feature>
<dbReference type="InterPro" id="IPR024340">
    <property type="entry name" value="Sec16_CCD"/>
</dbReference>
<dbReference type="PANTHER" id="PTHR13402:SF6">
    <property type="entry name" value="SECRETORY 16, ISOFORM I"/>
    <property type="match status" value="1"/>
</dbReference>
<evidence type="ECO:0000313" key="11">
    <source>
        <dbReference type="Proteomes" id="UP000236161"/>
    </source>
</evidence>
<dbReference type="Gene3D" id="1.25.40.1030">
    <property type="match status" value="1"/>
</dbReference>
<dbReference type="Proteomes" id="UP000236161">
    <property type="component" value="Unassembled WGS sequence"/>
</dbReference>
<feature type="domain" description="Sec16 Sec23-binding" evidence="8">
    <location>
        <begin position="713"/>
        <end position="996"/>
    </location>
</feature>
<dbReference type="CDD" id="cd09233">
    <property type="entry name" value="ACE1-Sec16-like"/>
    <property type="match status" value="1"/>
</dbReference>
<evidence type="ECO:0000256" key="6">
    <source>
        <dbReference type="RuleBase" id="RU364101"/>
    </source>
</evidence>
<comment type="similarity">
    <text evidence="2 6">Belongs to the SEC16 family.</text>
</comment>
<keyword evidence="6" id="KW-0333">Golgi apparatus</keyword>
<protein>
    <recommendedName>
        <fullName evidence="6">Protein transport protein sec16</fullName>
    </recommendedName>
</protein>